<evidence type="ECO:0000256" key="2">
    <source>
        <dbReference type="ARBA" id="ARBA00024063"/>
    </source>
</evidence>
<dbReference type="PANTHER" id="PTHR42905">
    <property type="entry name" value="PHOSPHOENOLPYRUVATE CARBOXYLASE"/>
    <property type="match status" value="1"/>
</dbReference>
<dbReference type="PANTHER" id="PTHR42905:SF7">
    <property type="entry name" value="PHOSPHOENOLPYRUVATE PHOSPHOMUTASE"/>
    <property type="match status" value="1"/>
</dbReference>
<dbReference type="RefSeq" id="WP_174021571.1">
    <property type="nucleotide sequence ID" value="NZ_JAAMAW010000022.1"/>
</dbReference>
<reference evidence="4" key="1">
    <citation type="journal article" date="2020" name="Science">
        <title>Unexpected conservation and global transmission of agrobacterial virulence plasmids.</title>
        <authorList>
            <person name="Weisberg A.J."/>
            <person name="Davis E.W. 2nd"/>
            <person name="Tabima J."/>
            <person name="Belcher M.S."/>
            <person name="Miller M."/>
            <person name="Kuo C.H."/>
            <person name="Loper J.E."/>
            <person name="Grunwald N.J."/>
            <person name="Putnam M.L."/>
            <person name="Chang J.H."/>
        </authorList>
    </citation>
    <scope>NUCLEOTIDE SEQUENCE</scope>
    <source>
        <strain evidence="4">17-1853-1a</strain>
    </source>
</reference>
<dbReference type="InterPro" id="IPR040442">
    <property type="entry name" value="Pyrv_kinase-like_dom_sf"/>
</dbReference>
<dbReference type="InterPro" id="IPR015813">
    <property type="entry name" value="Pyrv/PenolPyrv_kinase-like_dom"/>
</dbReference>
<evidence type="ECO:0000313" key="4">
    <source>
        <dbReference type="EMBL" id="NTC32066.1"/>
    </source>
</evidence>
<dbReference type="NCBIfam" id="TIGR02320">
    <property type="entry name" value="PEP_mutase"/>
    <property type="match status" value="1"/>
</dbReference>
<dbReference type="SUPFAM" id="SSF51621">
    <property type="entry name" value="Phosphoenolpyruvate/pyruvate domain"/>
    <property type="match status" value="1"/>
</dbReference>
<evidence type="ECO:0000313" key="5">
    <source>
        <dbReference type="Proteomes" id="UP000702952"/>
    </source>
</evidence>
<comment type="caution">
    <text evidence="4">The sequence shown here is derived from an EMBL/GenBank/DDBJ whole genome shotgun (WGS) entry which is preliminary data.</text>
</comment>
<keyword evidence="1 4" id="KW-0413">Isomerase</keyword>
<protein>
    <recommendedName>
        <fullName evidence="2">phosphoenolpyruvate mutase</fullName>
        <ecNumber evidence="2">5.4.2.9</ecNumber>
    </recommendedName>
</protein>
<sequence>MNIAPSAISSHSLSRGDGLRALLYGSELSFLMEAHSGLSAKIAEEAGFAGLWASGLSISAMLGLRDNNEASWTQVLEVLEYMADSTSVPILVDGDTGYGNFNNARRFVRKLGERGLAGVCFEDKLFPKTNSFIGEAQPLAETDEFSGRLKAALDARTTDGFCVVARVEALIAGHGLLEALRRAEAYHAAGADAILIHSKKENADEIVEFARIWDRRCPLVIVPTKYYRTPTQTFRDAGISTVIWANHLVRSSISAMTGTARQIYADQSLHNVESAITTVDEIFRLTGQDELSLAEAQYLPAAKSLTCRHCSKLTEGAPGNPLADLPDMR</sequence>
<gene>
    <name evidence="4" type="primary">aepX</name>
    <name evidence="4" type="ORF">G6M46_28400</name>
</gene>
<dbReference type="InterPro" id="IPR012698">
    <property type="entry name" value="PEnolPyrv_PMutase_core"/>
</dbReference>
<organism evidence="4 5">
    <name type="scientific">Agrobacterium tumefaciens</name>
    <dbReference type="NCBI Taxonomy" id="358"/>
    <lineage>
        <taxon>Bacteria</taxon>
        <taxon>Pseudomonadati</taxon>
        <taxon>Pseudomonadota</taxon>
        <taxon>Alphaproteobacteria</taxon>
        <taxon>Hyphomicrobiales</taxon>
        <taxon>Rhizobiaceae</taxon>
        <taxon>Rhizobium/Agrobacterium group</taxon>
        <taxon>Agrobacterium</taxon>
        <taxon>Agrobacterium tumefaciens complex</taxon>
    </lineage>
</organism>
<dbReference type="EC" id="5.4.2.9" evidence="2"/>
<evidence type="ECO:0000256" key="3">
    <source>
        <dbReference type="ARBA" id="ARBA00038455"/>
    </source>
</evidence>
<dbReference type="Proteomes" id="UP000702952">
    <property type="component" value="Unassembled WGS sequence"/>
</dbReference>
<comment type="similarity">
    <text evidence="3">Belongs to the isocitrate lyase/PEP mutase superfamily. PEP mutase family.</text>
</comment>
<evidence type="ECO:0000256" key="1">
    <source>
        <dbReference type="ARBA" id="ARBA00023235"/>
    </source>
</evidence>
<proteinExistence type="inferred from homology"/>
<name>A0AA44JBT8_AGRTU</name>
<dbReference type="Pfam" id="PF13714">
    <property type="entry name" value="PEP_mutase"/>
    <property type="match status" value="1"/>
</dbReference>
<dbReference type="EMBL" id="JAAMAY010000043">
    <property type="protein sequence ID" value="NTC32066.1"/>
    <property type="molecule type" value="Genomic_DNA"/>
</dbReference>
<dbReference type="GO" id="GO:0050188">
    <property type="term" value="F:phosphoenolpyruvate mutase activity"/>
    <property type="evidence" value="ECO:0007669"/>
    <property type="project" value="UniProtKB-EC"/>
</dbReference>
<dbReference type="Gene3D" id="3.20.20.60">
    <property type="entry name" value="Phosphoenolpyruvate-binding domains"/>
    <property type="match status" value="1"/>
</dbReference>
<accession>A0AA44JBT8</accession>
<dbReference type="AlphaFoldDB" id="A0AA44JBT8"/>
<dbReference type="CDD" id="cd00377">
    <property type="entry name" value="ICL_PEPM"/>
    <property type="match status" value="1"/>
</dbReference>
<dbReference type="InterPro" id="IPR039556">
    <property type="entry name" value="ICL/PEPM"/>
</dbReference>